<evidence type="ECO:0000256" key="3">
    <source>
        <dbReference type="ARBA" id="ARBA00022692"/>
    </source>
</evidence>
<feature type="region of interest" description="Disordered" evidence="9">
    <location>
        <begin position="9"/>
        <end position="35"/>
    </location>
</feature>
<dbReference type="Pfam" id="PF03911">
    <property type="entry name" value="Sec61_beta"/>
    <property type="match status" value="1"/>
</dbReference>
<evidence type="ECO:0000256" key="2">
    <source>
        <dbReference type="ARBA" id="ARBA00022448"/>
    </source>
</evidence>
<comment type="similarity">
    <text evidence="1">Belongs to the SEC61-beta family.</text>
</comment>
<evidence type="ECO:0000313" key="12">
    <source>
        <dbReference type="Proteomes" id="UP000268093"/>
    </source>
</evidence>
<dbReference type="OrthoDB" id="5401193at2759"/>
<keyword evidence="12" id="KW-1185">Reference proteome</keyword>
<sequence length="223" mass="22959">PAAVAVAALKFQPNDRSGSPPSPSPSPHLYSHGTRHSRAPAVLIISTESLTPFAFSYSQVDSSPASSPAASPKGVVRRDWPGSPLPTLLCIAAHIAIDSYSGLFPPPTGGASPAGPPLSTTTVPLPLAAAPLASSVFTLTMRPVSVCKCFDHLTSSFVVAGEGVLSLEGSSHGNEAMNGWMDGMVIGEAILSNSCDPVVVLVLSLCFIASVFGLHIMGKFLRK</sequence>
<feature type="non-terminal residue" evidence="11">
    <location>
        <position position="1"/>
    </location>
</feature>
<keyword evidence="4" id="KW-0653">Protein transport</keyword>
<dbReference type="InterPro" id="IPR016482">
    <property type="entry name" value="SecG/Sec61-beta/Sbh"/>
</dbReference>
<protein>
    <submittedName>
        <fullName evidence="11">Uncharacterized protein</fullName>
    </submittedName>
</protein>
<dbReference type="GO" id="GO:0015031">
    <property type="term" value="P:protein transport"/>
    <property type="evidence" value="ECO:0007669"/>
    <property type="project" value="UniProtKB-KW"/>
</dbReference>
<comment type="caution">
    <text evidence="11">The sequence shown here is derived from an EMBL/GenBank/DDBJ whole genome shotgun (WGS) entry which is preliminary data.</text>
</comment>
<reference evidence="11 12" key="1">
    <citation type="journal article" date="2018" name="New Phytol.">
        <title>Phylogenomics of Endogonaceae and evolution of mycorrhizas within Mucoromycota.</title>
        <authorList>
            <person name="Chang Y."/>
            <person name="Desiro A."/>
            <person name="Na H."/>
            <person name="Sandor L."/>
            <person name="Lipzen A."/>
            <person name="Clum A."/>
            <person name="Barry K."/>
            <person name="Grigoriev I.V."/>
            <person name="Martin F.M."/>
            <person name="Stajich J.E."/>
            <person name="Smith M.E."/>
            <person name="Bonito G."/>
            <person name="Spatafora J.W."/>
        </authorList>
    </citation>
    <scope>NUCLEOTIDE SEQUENCE [LARGE SCALE GENOMIC DNA]</scope>
    <source>
        <strain evidence="11 12">GMNB39</strain>
    </source>
</reference>
<evidence type="ECO:0000256" key="5">
    <source>
        <dbReference type="ARBA" id="ARBA00022989"/>
    </source>
</evidence>
<evidence type="ECO:0000256" key="6">
    <source>
        <dbReference type="ARBA" id="ARBA00023010"/>
    </source>
</evidence>
<gene>
    <name evidence="11" type="ORF">BC936DRAFT_147973</name>
</gene>
<evidence type="ECO:0000256" key="10">
    <source>
        <dbReference type="SAM" id="Phobius"/>
    </source>
</evidence>
<keyword evidence="3 10" id="KW-0812">Transmembrane</keyword>
<evidence type="ECO:0000256" key="9">
    <source>
        <dbReference type="SAM" id="MobiDB-lite"/>
    </source>
</evidence>
<organism evidence="11 12">
    <name type="scientific">Jimgerdemannia flammicorona</name>
    <dbReference type="NCBI Taxonomy" id="994334"/>
    <lineage>
        <taxon>Eukaryota</taxon>
        <taxon>Fungi</taxon>
        <taxon>Fungi incertae sedis</taxon>
        <taxon>Mucoromycota</taxon>
        <taxon>Mucoromycotina</taxon>
        <taxon>Endogonomycetes</taxon>
        <taxon>Endogonales</taxon>
        <taxon>Endogonaceae</taxon>
        <taxon>Jimgerdemannia</taxon>
    </lineage>
</organism>
<name>A0A433D444_9FUNG</name>
<proteinExistence type="inferred from homology"/>
<comment type="subcellular location">
    <subcellularLocation>
        <location evidence="8">Endomembrane system</location>
        <topology evidence="8">Single-pass membrane protein</topology>
    </subcellularLocation>
</comment>
<feature type="transmembrane region" description="Helical" evidence="10">
    <location>
        <begin position="198"/>
        <end position="217"/>
    </location>
</feature>
<dbReference type="GO" id="GO:0012505">
    <property type="term" value="C:endomembrane system"/>
    <property type="evidence" value="ECO:0007669"/>
    <property type="project" value="UniProtKB-SubCell"/>
</dbReference>
<keyword evidence="2" id="KW-0813">Transport</keyword>
<accession>A0A433D444</accession>
<keyword evidence="6" id="KW-0811">Translocation</keyword>
<keyword evidence="5 10" id="KW-1133">Transmembrane helix</keyword>
<evidence type="ECO:0000256" key="7">
    <source>
        <dbReference type="ARBA" id="ARBA00023136"/>
    </source>
</evidence>
<evidence type="ECO:0000313" key="11">
    <source>
        <dbReference type="EMBL" id="RUP45591.1"/>
    </source>
</evidence>
<dbReference type="EMBL" id="RBNI01007037">
    <property type="protein sequence ID" value="RUP45591.1"/>
    <property type="molecule type" value="Genomic_DNA"/>
</dbReference>
<evidence type="ECO:0000256" key="1">
    <source>
        <dbReference type="ARBA" id="ARBA00006103"/>
    </source>
</evidence>
<dbReference type="Proteomes" id="UP000268093">
    <property type="component" value="Unassembled WGS sequence"/>
</dbReference>
<dbReference type="AlphaFoldDB" id="A0A433D444"/>
<evidence type="ECO:0000256" key="8">
    <source>
        <dbReference type="ARBA" id="ARBA00037847"/>
    </source>
</evidence>
<keyword evidence="7 10" id="KW-0472">Membrane</keyword>
<evidence type="ECO:0000256" key="4">
    <source>
        <dbReference type="ARBA" id="ARBA00022927"/>
    </source>
</evidence>